<keyword evidence="5" id="KW-0547">Nucleotide-binding</keyword>
<feature type="domain" description="LysM" evidence="9">
    <location>
        <begin position="242"/>
        <end position="292"/>
    </location>
</feature>
<keyword evidence="8" id="KW-0342">GTP-binding</keyword>
<dbReference type="InterPro" id="IPR052611">
    <property type="entry name" value="Plant_RLK_LysM"/>
</dbReference>
<name>A0A8T0KVA1_PHAAN</name>
<dbReference type="GO" id="GO:0005525">
    <property type="term" value="F:GTP binding"/>
    <property type="evidence" value="ECO:0007669"/>
    <property type="project" value="UniProtKB-KW"/>
</dbReference>
<evidence type="ECO:0000313" key="10">
    <source>
        <dbReference type="EMBL" id="KAG2404250.1"/>
    </source>
</evidence>
<proteinExistence type="inferred from homology"/>
<dbReference type="PANTHER" id="PTHR45927">
    <property type="entry name" value="LYSM-DOMAIN RECEPTOR-LIKE KINASE-RELATED"/>
    <property type="match status" value="1"/>
</dbReference>
<dbReference type="InterPro" id="IPR036779">
    <property type="entry name" value="LysM_dom_sf"/>
</dbReference>
<evidence type="ECO:0000259" key="9">
    <source>
        <dbReference type="SMART" id="SM00257"/>
    </source>
</evidence>
<comment type="similarity">
    <text evidence="3">Belongs to the DPH1/DPH2 family. DPH2 subfamily.</text>
</comment>
<evidence type="ECO:0000256" key="5">
    <source>
        <dbReference type="ARBA" id="ARBA00022741"/>
    </source>
</evidence>
<dbReference type="GO" id="GO:0017183">
    <property type="term" value="P:protein histidyl modification to diphthamide"/>
    <property type="evidence" value="ECO:0007669"/>
    <property type="project" value="InterPro"/>
</dbReference>
<dbReference type="GO" id="GO:0051536">
    <property type="term" value="F:iron-sulfur cluster binding"/>
    <property type="evidence" value="ECO:0007669"/>
    <property type="project" value="UniProtKB-KW"/>
</dbReference>
<reference evidence="10 11" key="1">
    <citation type="submission" date="2020-05" db="EMBL/GenBank/DDBJ databases">
        <title>Vigna angularis (adzuki bean) Var. LongXiaoDou No. 4 denovo assembly.</title>
        <authorList>
            <person name="Xiang H."/>
        </authorList>
    </citation>
    <scope>NUCLEOTIDE SEQUENCE [LARGE SCALE GENOMIC DNA]</scope>
    <source>
        <tissue evidence="10">Leaf</tissue>
    </source>
</reference>
<accession>A0A8T0KVA1</accession>
<dbReference type="Gene3D" id="3.40.50.11860">
    <property type="entry name" value="Diphthamide synthesis DPH1/DPH2 domain 3"/>
    <property type="match status" value="1"/>
</dbReference>
<evidence type="ECO:0000256" key="8">
    <source>
        <dbReference type="ARBA" id="ARBA00023134"/>
    </source>
</evidence>
<protein>
    <submittedName>
        <fullName evidence="10">Cell division protein</fullName>
    </submittedName>
</protein>
<dbReference type="GO" id="GO:0051301">
    <property type="term" value="P:cell division"/>
    <property type="evidence" value="ECO:0007669"/>
    <property type="project" value="UniProtKB-KW"/>
</dbReference>
<dbReference type="InterPro" id="IPR056563">
    <property type="entry name" value="LysM3_LYK4_5"/>
</dbReference>
<evidence type="ECO:0000256" key="3">
    <source>
        <dbReference type="ARBA" id="ARBA00006179"/>
    </source>
</evidence>
<comment type="caution">
    <text evidence="10">The sequence shown here is derived from an EMBL/GenBank/DDBJ whole genome shotgun (WGS) entry which is preliminary data.</text>
</comment>
<feature type="domain" description="LysM" evidence="9">
    <location>
        <begin position="444"/>
        <end position="494"/>
    </location>
</feature>
<evidence type="ECO:0000256" key="1">
    <source>
        <dbReference type="ARBA" id="ARBA00001966"/>
    </source>
</evidence>
<keyword evidence="4" id="KW-0479">Metal-binding</keyword>
<dbReference type="Pfam" id="PF01866">
    <property type="entry name" value="Diphthamide_syn"/>
    <property type="match status" value="1"/>
</dbReference>
<comment type="cofactor">
    <cofactor evidence="1">
        <name>[4Fe-4S] cluster</name>
        <dbReference type="ChEBI" id="CHEBI:49883"/>
    </cofactor>
</comment>
<dbReference type="SFLD" id="SFLDS00032">
    <property type="entry name" value="Radical_SAM_3-amino-3-carboxyp"/>
    <property type="match status" value="1"/>
</dbReference>
<dbReference type="Pfam" id="PF23473">
    <property type="entry name" value="LysM3_LYK4_5"/>
    <property type="match status" value="2"/>
</dbReference>
<keyword evidence="7" id="KW-0411">Iron-sulfur</keyword>
<keyword evidence="10" id="KW-0131">Cell cycle</keyword>
<dbReference type="GO" id="GO:0046872">
    <property type="term" value="F:metal ion binding"/>
    <property type="evidence" value="ECO:0007669"/>
    <property type="project" value="UniProtKB-KW"/>
</dbReference>
<keyword evidence="6" id="KW-0408">Iron</keyword>
<dbReference type="EMBL" id="JABFOF010000002">
    <property type="protein sequence ID" value="KAG2404250.1"/>
    <property type="molecule type" value="Genomic_DNA"/>
</dbReference>
<dbReference type="SUPFAM" id="SSF55307">
    <property type="entry name" value="Tubulin C-terminal domain-like"/>
    <property type="match status" value="1"/>
</dbReference>
<dbReference type="GO" id="GO:0090560">
    <property type="term" value="F:2-(3-amino-3-carboxypropyl)histidine synthase activity"/>
    <property type="evidence" value="ECO:0007669"/>
    <property type="project" value="InterPro"/>
</dbReference>
<dbReference type="Proteomes" id="UP000743370">
    <property type="component" value="Unassembled WGS sequence"/>
</dbReference>
<evidence type="ECO:0000256" key="6">
    <source>
        <dbReference type="ARBA" id="ARBA00023004"/>
    </source>
</evidence>
<keyword evidence="10" id="KW-0132">Cell division</keyword>
<dbReference type="InterPro" id="IPR042265">
    <property type="entry name" value="DPH1/DPH2_3"/>
</dbReference>
<dbReference type="PANTHER" id="PTHR45927:SF6">
    <property type="entry name" value="PROTEIN LYK5"/>
    <property type="match status" value="1"/>
</dbReference>
<gene>
    <name evidence="10" type="ORF">HKW66_Vig0111720</name>
</gene>
<evidence type="ECO:0000313" key="11">
    <source>
        <dbReference type="Proteomes" id="UP000743370"/>
    </source>
</evidence>
<dbReference type="FunFam" id="3.40.50.11860:FF:000001">
    <property type="entry name" value="2-(3-amino-3-carboxypropyl)histidine synthase subunit 2"/>
    <property type="match status" value="1"/>
</dbReference>
<dbReference type="AlphaFoldDB" id="A0A8T0KVA1"/>
<dbReference type="Gene3D" id="3.10.350.10">
    <property type="entry name" value="LysM domain"/>
    <property type="match status" value="1"/>
</dbReference>
<organism evidence="10 11">
    <name type="scientific">Phaseolus angularis</name>
    <name type="common">Azuki bean</name>
    <name type="synonym">Vigna angularis</name>
    <dbReference type="NCBI Taxonomy" id="3914"/>
    <lineage>
        <taxon>Eukaryota</taxon>
        <taxon>Viridiplantae</taxon>
        <taxon>Streptophyta</taxon>
        <taxon>Embryophyta</taxon>
        <taxon>Tracheophyta</taxon>
        <taxon>Spermatophyta</taxon>
        <taxon>Magnoliopsida</taxon>
        <taxon>eudicotyledons</taxon>
        <taxon>Gunneridae</taxon>
        <taxon>Pentapetalae</taxon>
        <taxon>rosids</taxon>
        <taxon>fabids</taxon>
        <taxon>Fabales</taxon>
        <taxon>Fabaceae</taxon>
        <taxon>Papilionoideae</taxon>
        <taxon>50 kb inversion clade</taxon>
        <taxon>NPAAA clade</taxon>
        <taxon>indigoferoid/millettioid clade</taxon>
        <taxon>Phaseoleae</taxon>
        <taxon>Vigna</taxon>
    </lineage>
</organism>
<evidence type="ECO:0000256" key="4">
    <source>
        <dbReference type="ARBA" id="ARBA00022723"/>
    </source>
</evidence>
<dbReference type="CDD" id="cd00118">
    <property type="entry name" value="LysM"/>
    <property type="match status" value="2"/>
</dbReference>
<dbReference type="SMART" id="SM00257">
    <property type="entry name" value="LysM"/>
    <property type="match status" value="3"/>
</dbReference>
<dbReference type="NCBIfam" id="TIGR00322">
    <property type="entry name" value="diphth2_R"/>
    <property type="match status" value="1"/>
</dbReference>
<dbReference type="InterPro" id="IPR056562">
    <property type="entry name" value="LysM2_CERK1_LYK3_4_5"/>
</dbReference>
<sequence>MWHYKGIGTFGGCFSEVKIPVLSFQALKATEKLQKNVDNLIVIPNYRLLDMIPRLVNVDFADVKTVMKDFGTTMLGQRALEFGKSTNNKGVMLDCVSLYYLVERAKDVNIVGILVATLGVAGYLHIINQMKELITGADKKAYTLVMGKPNPTKLANFPRIHRVVSPSGNIYQHNTPYTASKNDTYYQLVTETFQGLTTCQSMMGQNYYAATKIAIGAELTVPLLCACPTVNQTAIGVTSLLVYLVNYGDTIESIGKAYGVDEQRMLEANELAVPQSENINTDLLSLTPLLVPLIGKSCKENPDKFYCKCYQAPDGSSKGPFCDESDGQKFPAKLVAALASTIASINNISKDDKIPSNKSIIVPVFCSCSGNIYQHITPYTATKNDTYFKLVTEIYQGLTTCQALMGQNYYASDGITVGAELTVPVVCACPTENQTARGVTSLLVYSVKNGDTVKSIGEAYGVDEQSMLEANGLSVPSTADNIIIIYATTPILVPLRGKSCKEDPDSFYCTCSQGTVANGTFMGFQCNESDAESFPTKLVASLGIFSEP</sequence>
<dbReference type="InterPro" id="IPR018392">
    <property type="entry name" value="LysM"/>
</dbReference>
<comment type="pathway">
    <text evidence="2">Protein modification; peptidyl-diphthamide biosynthesis.</text>
</comment>
<dbReference type="InterPro" id="IPR008280">
    <property type="entry name" value="Tub_FtsZ_C"/>
</dbReference>
<evidence type="ECO:0000256" key="7">
    <source>
        <dbReference type="ARBA" id="ARBA00023014"/>
    </source>
</evidence>
<feature type="domain" description="LysM" evidence="9">
    <location>
        <begin position="378"/>
        <end position="424"/>
    </location>
</feature>
<dbReference type="Pfam" id="PF23472">
    <property type="entry name" value="LysM2_CERK1_LYK3_4_5"/>
    <property type="match status" value="2"/>
</dbReference>
<evidence type="ECO:0000256" key="2">
    <source>
        <dbReference type="ARBA" id="ARBA00005156"/>
    </source>
</evidence>
<dbReference type="InterPro" id="IPR036525">
    <property type="entry name" value="Tubulin/FtsZ_GTPase_sf"/>
</dbReference>
<dbReference type="Gene3D" id="3.40.50.1440">
    <property type="entry name" value="Tubulin/FtsZ, GTPase domain"/>
    <property type="match status" value="1"/>
</dbReference>
<dbReference type="InterPro" id="IPR016435">
    <property type="entry name" value="DPH1/DPH2"/>
</dbReference>